<dbReference type="Gene3D" id="3.40.50.300">
    <property type="entry name" value="P-loop containing nucleotide triphosphate hydrolases"/>
    <property type="match status" value="1"/>
</dbReference>
<comment type="similarity">
    <text evidence="6">Belongs to the Mrp/NBP35 ATP-binding proteins family.</text>
</comment>
<dbReference type="HAMAP" id="MF_02040">
    <property type="entry name" value="Mrp_NBP35"/>
    <property type="match status" value="1"/>
</dbReference>
<evidence type="ECO:0000259" key="7">
    <source>
        <dbReference type="Pfam" id="PF01883"/>
    </source>
</evidence>
<keyword evidence="9" id="KW-1185">Reference proteome</keyword>
<evidence type="ECO:0000256" key="6">
    <source>
        <dbReference type="HAMAP-Rule" id="MF_02040"/>
    </source>
</evidence>
<name>A0A1E5SY61_9BACT</name>
<dbReference type="STRING" id="1563681.BFP71_11220"/>
<keyword evidence="1 6" id="KW-0479">Metal-binding</keyword>
<dbReference type="GO" id="GO:0046872">
    <property type="term" value="F:metal ion binding"/>
    <property type="evidence" value="ECO:0007669"/>
    <property type="project" value="UniProtKB-KW"/>
</dbReference>
<dbReference type="InterPro" id="IPR002744">
    <property type="entry name" value="MIP18-like"/>
</dbReference>
<evidence type="ECO:0000256" key="4">
    <source>
        <dbReference type="ARBA" id="ARBA00023004"/>
    </source>
</evidence>
<protein>
    <recommendedName>
        <fullName evidence="6">Iron-sulfur cluster carrier protein</fullName>
    </recommendedName>
</protein>
<keyword evidence="6" id="KW-0378">Hydrolase</keyword>
<dbReference type="InterPro" id="IPR034904">
    <property type="entry name" value="FSCA_dom_sf"/>
</dbReference>
<evidence type="ECO:0000313" key="8">
    <source>
        <dbReference type="EMBL" id="OEK04056.1"/>
    </source>
</evidence>
<evidence type="ECO:0000256" key="3">
    <source>
        <dbReference type="ARBA" id="ARBA00022840"/>
    </source>
</evidence>
<keyword evidence="5 6" id="KW-0411">Iron-sulfur</keyword>
<dbReference type="FunFam" id="3.40.50.300:FF:001119">
    <property type="entry name" value="Iron-sulfur cluster carrier protein"/>
    <property type="match status" value="1"/>
</dbReference>
<comment type="subunit">
    <text evidence="6">Homodimer.</text>
</comment>
<comment type="caution">
    <text evidence="8">The sequence shown here is derived from an EMBL/GenBank/DDBJ whole genome shotgun (WGS) entry which is preliminary data.</text>
</comment>
<gene>
    <name evidence="8" type="ORF">BFP71_11220</name>
</gene>
<dbReference type="InterPro" id="IPR019591">
    <property type="entry name" value="Mrp/NBP35_ATP-bd"/>
</dbReference>
<accession>A0A1E5SY61</accession>
<dbReference type="Proteomes" id="UP000095552">
    <property type="component" value="Unassembled WGS sequence"/>
</dbReference>
<proteinExistence type="inferred from homology"/>
<feature type="binding site" evidence="6">
    <location>
        <begin position="105"/>
        <end position="112"/>
    </location>
    <ligand>
        <name>ATP</name>
        <dbReference type="ChEBI" id="CHEBI:30616"/>
    </ligand>
</feature>
<dbReference type="Gene3D" id="3.30.300.130">
    <property type="entry name" value="Fe-S cluster assembly (FSCA)"/>
    <property type="match status" value="1"/>
</dbReference>
<dbReference type="Pfam" id="PF01883">
    <property type="entry name" value="FeS_assembly_P"/>
    <property type="match status" value="1"/>
</dbReference>
<dbReference type="RefSeq" id="WP_069835561.1">
    <property type="nucleotide sequence ID" value="NZ_MDGQ01000005.1"/>
</dbReference>
<evidence type="ECO:0000256" key="2">
    <source>
        <dbReference type="ARBA" id="ARBA00022741"/>
    </source>
</evidence>
<keyword evidence="3 6" id="KW-0067">ATP-binding</keyword>
<organism evidence="8 9">
    <name type="scientific">Roseivirga misakiensis</name>
    <dbReference type="NCBI Taxonomy" id="1563681"/>
    <lineage>
        <taxon>Bacteria</taxon>
        <taxon>Pseudomonadati</taxon>
        <taxon>Bacteroidota</taxon>
        <taxon>Cytophagia</taxon>
        <taxon>Cytophagales</taxon>
        <taxon>Roseivirgaceae</taxon>
        <taxon>Roseivirga</taxon>
    </lineage>
</organism>
<dbReference type="PANTHER" id="PTHR42961">
    <property type="entry name" value="IRON-SULFUR PROTEIN NUBPL"/>
    <property type="match status" value="1"/>
</dbReference>
<dbReference type="SUPFAM" id="SSF117916">
    <property type="entry name" value="Fe-S cluster assembly (FSCA) domain-like"/>
    <property type="match status" value="1"/>
</dbReference>
<dbReference type="OrthoDB" id="9809679at2"/>
<dbReference type="GO" id="GO:0140663">
    <property type="term" value="F:ATP-dependent FeS chaperone activity"/>
    <property type="evidence" value="ECO:0007669"/>
    <property type="project" value="InterPro"/>
</dbReference>
<evidence type="ECO:0000313" key="9">
    <source>
        <dbReference type="Proteomes" id="UP000095552"/>
    </source>
</evidence>
<dbReference type="Pfam" id="PF10609">
    <property type="entry name" value="ParA"/>
    <property type="match status" value="1"/>
</dbReference>
<dbReference type="AlphaFoldDB" id="A0A1E5SY61"/>
<feature type="domain" description="MIP18 family-like" evidence="7">
    <location>
        <begin position="7"/>
        <end position="76"/>
    </location>
</feature>
<sequence length="364" mass="39443">MELTNTSVLNALRHVDDPDIKKDLVTLNMIQDIEIEGNKLSFTVMLTTPACPLKEVIKNDCLKAIEEHIGSDVEVDILMSSHVTTTRDNTPLLPGVKNIIAVASGKGGVGKSTVTANLAVALARQGAKVGIIDADIFGPSMPTMFNCEHEQPGIRKEGEKNLIIPIEQYGIKLISIGFLTPAENAVVWRGPMASSALKQFIGDTEWGELDYLFIDLPPGTSDIHLTLVQTVPVTGVVLVTTPQKVALADAQKGLNMFMQQQINVPILGVVENMAYFTPEELPDNKYHIFGKDGGKKLAQKHDVPFLGEIPLVQGIREGGDIGYPAIMQEGPTSDAFMQVAEATAQRVAIRNAEKAETKKVELKV</sequence>
<dbReference type="SUPFAM" id="SSF52540">
    <property type="entry name" value="P-loop containing nucleoside triphosphate hydrolases"/>
    <property type="match status" value="1"/>
</dbReference>
<reference evidence="8 9" key="1">
    <citation type="submission" date="2016-08" db="EMBL/GenBank/DDBJ databases">
        <title>Draft genome of Fabibacter sp. strain SK-8.</title>
        <authorList>
            <person name="Wong S.-K."/>
            <person name="Hamasaki K."/>
            <person name="Yoshizawa S."/>
        </authorList>
    </citation>
    <scope>NUCLEOTIDE SEQUENCE [LARGE SCALE GENOMIC DNA]</scope>
    <source>
        <strain evidence="8 9">SK-8</strain>
    </source>
</reference>
<dbReference type="PANTHER" id="PTHR42961:SF2">
    <property type="entry name" value="IRON-SULFUR PROTEIN NUBPL"/>
    <property type="match status" value="1"/>
</dbReference>
<keyword evidence="2 6" id="KW-0547">Nucleotide-binding</keyword>
<evidence type="ECO:0000256" key="1">
    <source>
        <dbReference type="ARBA" id="ARBA00022723"/>
    </source>
</evidence>
<keyword evidence="4 6" id="KW-0408">Iron</keyword>
<dbReference type="GO" id="GO:0051539">
    <property type="term" value="F:4 iron, 4 sulfur cluster binding"/>
    <property type="evidence" value="ECO:0007669"/>
    <property type="project" value="TreeGrafter"/>
</dbReference>
<dbReference type="InterPro" id="IPR033756">
    <property type="entry name" value="YlxH/NBP35"/>
</dbReference>
<dbReference type="InterPro" id="IPR027417">
    <property type="entry name" value="P-loop_NTPase"/>
</dbReference>
<dbReference type="GO" id="GO:0016226">
    <property type="term" value="P:iron-sulfur cluster assembly"/>
    <property type="evidence" value="ECO:0007669"/>
    <property type="project" value="InterPro"/>
</dbReference>
<dbReference type="GO" id="GO:0016887">
    <property type="term" value="F:ATP hydrolysis activity"/>
    <property type="evidence" value="ECO:0007669"/>
    <property type="project" value="UniProtKB-UniRule"/>
</dbReference>
<comment type="function">
    <text evidence="6">Binds and transfers iron-sulfur (Fe-S) clusters to target apoproteins. Can hydrolyze ATP.</text>
</comment>
<dbReference type="CDD" id="cd02037">
    <property type="entry name" value="Mrp_NBP35"/>
    <property type="match status" value="1"/>
</dbReference>
<dbReference type="InterPro" id="IPR044304">
    <property type="entry name" value="NUBPL-like"/>
</dbReference>
<evidence type="ECO:0000256" key="5">
    <source>
        <dbReference type="ARBA" id="ARBA00023014"/>
    </source>
</evidence>
<dbReference type="GO" id="GO:0005524">
    <property type="term" value="F:ATP binding"/>
    <property type="evidence" value="ECO:0007669"/>
    <property type="project" value="UniProtKB-UniRule"/>
</dbReference>
<dbReference type="EMBL" id="MDGQ01000005">
    <property type="protein sequence ID" value="OEK04056.1"/>
    <property type="molecule type" value="Genomic_DNA"/>
</dbReference>